<dbReference type="Gene3D" id="3.90.1150.10">
    <property type="entry name" value="Aspartate Aminotransferase, domain 1"/>
    <property type="match status" value="1"/>
</dbReference>
<dbReference type="SUPFAM" id="SSF53383">
    <property type="entry name" value="PLP-dependent transferases"/>
    <property type="match status" value="1"/>
</dbReference>
<dbReference type="PIRSF" id="PIRSF001434">
    <property type="entry name" value="CGS"/>
    <property type="match status" value="1"/>
</dbReference>
<keyword evidence="6" id="KW-1185">Reference proteome</keyword>
<evidence type="ECO:0000313" key="6">
    <source>
        <dbReference type="Proteomes" id="UP000678513"/>
    </source>
</evidence>
<evidence type="ECO:0000256" key="3">
    <source>
        <dbReference type="ARBA" id="ARBA00022898"/>
    </source>
</evidence>
<dbReference type="Pfam" id="PF01053">
    <property type="entry name" value="Cys_Met_Meta_PP"/>
    <property type="match status" value="1"/>
</dbReference>
<dbReference type="RefSeq" id="WP_212322018.1">
    <property type="nucleotide sequence ID" value="NZ_AP024463.1"/>
</dbReference>
<dbReference type="InterPro" id="IPR015422">
    <property type="entry name" value="PyrdxlP-dep_Trfase_small"/>
</dbReference>
<dbReference type="PANTHER" id="PTHR11808">
    <property type="entry name" value="TRANS-SULFURATION ENZYME FAMILY MEMBER"/>
    <property type="match status" value="1"/>
</dbReference>
<sequence>MADLGRWTRAVRTGMGADPAVGAVVPPIYLSTNYLFDGMGQPGAYDYSRSNNPTRDLLSDALATLEGGAGATAVGTGLAAITLIAEAFIPAGGRAVVQHDAYGGTWRLFAFLAEQGRFDVDFVDFNDPAAFQAALGQNPAVVWIETPSNPLLRITDIAAASAAAHDAGALVVADNTFLSPLLQRPLEHGADLVVHSTTKFLNGHSDVVGGAVIAATQEQHERLRLWGNALGLTAGAFDSYLALRGIRTLDARLRVHQENAAVLVEVLRTHPAVARLYYPGLPEHPGHEVAARQQSGFGSLISLELHGGVQAAERFLDGLLIFHLAESLGGVESLICHPDSMTHAGMSPEARATAGITGGLLRMSVGVESADDLATVVSEALERAS</sequence>
<accession>A0ABX7Y2X2</accession>
<gene>
    <name evidence="5" type="primary">metB</name>
    <name evidence="5" type="ORF">J5A65_11270</name>
</gene>
<evidence type="ECO:0000256" key="4">
    <source>
        <dbReference type="RuleBase" id="RU362118"/>
    </source>
</evidence>
<dbReference type="NCBIfam" id="TIGR02080">
    <property type="entry name" value="O_succ_thio_ly"/>
    <property type="match status" value="1"/>
</dbReference>
<reference evidence="5 6" key="1">
    <citation type="submission" date="2021-03" db="EMBL/GenBank/DDBJ databases">
        <title>Human Oral Microbial Genomes.</title>
        <authorList>
            <person name="Johnston C.D."/>
            <person name="Chen T."/>
            <person name="Dewhirst F.E."/>
        </authorList>
    </citation>
    <scope>NUCLEOTIDE SEQUENCE [LARGE SCALE GENOMIC DNA]</scope>
    <source>
        <strain evidence="5 6">DSMZ 100122</strain>
    </source>
</reference>
<dbReference type="EMBL" id="CP072384">
    <property type="protein sequence ID" value="QUC07505.1"/>
    <property type="molecule type" value="Genomic_DNA"/>
</dbReference>
<evidence type="ECO:0000256" key="1">
    <source>
        <dbReference type="ARBA" id="ARBA00001933"/>
    </source>
</evidence>
<organism evidence="5 6">
    <name type="scientific">Arachnia rubra</name>
    <dbReference type="NCBI Taxonomy" id="1547448"/>
    <lineage>
        <taxon>Bacteria</taxon>
        <taxon>Bacillati</taxon>
        <taxon>Actinomycetota</taxon>
        <taxon>Actinomycetes</taxon>
        <taxon>Propionibacteriales</taxon>
        <taxon>Propionibacteriaceae</taxon>
        <taxon>Arachnia</taxon>
    </lineage>
</organism>
<proteinExistence type="inferred from homology"/>
<dbReference type="InterPro" id="IPR011821">
    <property type="entry name" value="O_succ_thio_ly"/>
</dbReference>
<dbReference type="EC" id="2.5.1.48" evidence="5"/>
<name>A0ABX7Y2X2_9ACTN</name>
<evidence type="ECO:0000256" key="2">
    <source>
        <dbReference type="ARBA" id="ARBA00009077"/>
    </source>
</evidence>
<dbReference type="PROSITE" id="PS00868">
    <property type="entry name" value="CYS_MET_METAB_PP"/>
    <property type="match status" value="1"/>
</dbReference>
<dbReference type="GO" id="GO:0003962">
    <property type="term" value="F:cystathionine gamma-synthase activity"/>
    <property type="evidence" value="ECO:0007669"/>
    <property type="project" value="UniProtKB-EC"/>
</dbReference>
<dbReference type="InterPro" id="IPR015424">
    <property type="entry name" value="PyrdxlP-dep_Trfase"/>
</dbReference>
<dbReference type="Gene3D" id="3.40.640.10">
    <property type="entry name" value="Type I PLP-dependent aspartate aminotransferase-like (Major domain)"/>
    <property type="match status" value="1"/>
</dbReference>
<dbReference type="Proteomes" id="UP000678513">
    <property type="component" value="Chromosome"/>
</dbReference>
<keyword evidence="5" id="KW-0808">Transferase</keyword>
<evidence type="ECO:0000313" key="5">
    <source>
        <dbReference type="EMBL" id="QUC07505.1"/>
    </source>
</evidence>
<dbReference type="PANTHER" id="PTHR11808:SF75">
    <property type="entry name" value="CYSTATHIONINE GAMMA-SYNTHASE"/>
    <property type="match status" value="1"/>
</dbReference>
<protein>
    <submittedName>
        <fullName evidence="5">Cystathionine gamma-synthase</fullName>
        <ecNumber evidence="5">2.5.1.48</ecNumber>
    </submittedName>
</protein>
<keyword evidence="3 4" id="KW-0663">Pyridoxal phosphate</keyword>
<comment type="cofactor">
    <cofactor evidence="1 4">
        <name>pyridoxal 5'-phosphate</name>
        <dbReference type="ChEBI" id="CHEBI:597326"/>
    </cofactor>
</comment>
<dbReference type="InterPro" id="IPR000277">
    <property type="entry name" value="Cys/Met-Metab_PyrdxlP-dep_enz"/>
</dbReference>
<dbReference type="InterPro" id="IPR015421">
    <property type="entry name" value="PyrdxlP-dep_Trfase_major"/>
</dbReference>
<comment type="similarity">
    <text evidence="2 4">Belongs to the trans-sulfuration enzymes family.</text>
</comment>
<dbReference type="InterPro" id="IPR054542">
    <property type="entry name" value="Cys_met_metab_PP"/>
</dbReference>
<dbReference type="CDD" id="cd00614">
    <property type="entry name" value="CGS_like"/>
    <property type="match status" value="1"/>
</dbReference>